<evidence type="ECO:0000313" key="6">
    <source>
        <dbReference type="EMBL" id="KAL3733559.1"/>
    </source>
</evidence>
<protein>
    <recommendedName>
        <fullName evidence="5">Peptidase A1 domain-containing protein</fullName>
    </recommendedName>
</protein>
<dbReference type="Proteomes" id="UP001634007">
    <property type="component" value="Unassembled WGS sequence"/>
</dbReference>
<keyword evidence="3" id="KW-0378">Hydrolase</keyword>
<dbReference type="GO" id="GO:0006508">
    <property type="term" value="P:proteolysis"/>
    <property type="evidence" value="ECO:0007669"/>
    <property type="project" value="UniProtKB-KW"/>
</dbReference>
<dbReference type="PANTHER" id="PTHR47967">
    <property type="entry name" value="OS07G0603500 PROTEIN-RELATED"/>
    <property type="match status" value="1"/>
</dbReference>
<organism evidence="6 7">
    <name type="scientific">Eucalyptus globulus</name>
    <name type="common">Tasmanian blue gum</name>
    <dbReference type="NCBI Taxonomy" id="34317"/>
    <lineage>
        <taxon>Eukaryota</taxon>
        <taxon>Viridiplantae</taxon>
        <taxon>Streptophyta</taxon>
        <taxon>Embryophyta</taxon>
        <taxon>Tracheophyta</taxon>
        <taxon>Spermatophyta</taxon>
        <taxon>Magnoliopsida</taxon>
        <taxon>eudicotyledons</taxon>
        <taxon>Gunneridae</taxon>
        <taxon>Pentapetalae</taxon>
        <taxon>rosids</taxon>
        <taxon>malvids</taxon>
        <taxon>Myrtales</taxon>
        <taxon>Myrtaceae</taxon>
        <taxon>Myrtoideae</taxon>
        <taxon>Eucalypteae</taxon>
        <taxon>Eucalyptus</taxon>
    </lineage>
</organism>
<evidence type="ECO:0000256" key="4">
    <source>
        <dbReference type="SAM" id="Phobius"/>
    </source>
</evidence>
<feature type="domain" description="Peptidase A1" evidence="5">
    <location>
        <begin position="115"/>
        <end position="200"/>
    </location>
</feature>
<evidence type="ECO:0000313" key="7">
    <source>
        <dbReference type="Proteomes" id="UP001634007"/>
    </source>
</evidence>
<dbReference type="EMBL" id="JBJKBG010000006">
    <property type="protein sequence ID" value="KAL3733559.1"/>
    <property type="molecule type" value="Genomic_DNA"/>
</dbReference>
<name>A0ABD3K581_EUCGL</name>
<keyword evidence="4" id="KW-0812">Transmembrane</keyword>
<dbReference type="InterPro" id="IPR033121">
    <property type="entry name" value="PEPTIDASE_A1"/>
</dbReference>
<evidence type="ECO:0000256" key="3">
    <source>
        <dbReference type="ARBA" id="ARBA00022801"/>
    </source>
</evidence>
<dbReference type="PROSITE" id="PS51767">
    <property type="entry name" value="PEPTIDASE_A1"/>
    <property type="match status" value="1"/>
</dbReference>
<proteinExistence type="inferred from homology"/>
<dbReference type="SUPFAM" id="SSF50630">
    <property type="entry name" value="Acid proteases"/>
    <property type="match status" value="1"/>
</dbReference>
<feature type="transmembrane region" description="Helical" evidence="4">
    <location>
        <begin position="23"/>
        <end position="43"/>
    </location>
</feature>
<accession>A0ABD3K581</accession>
<dbReference type="GO" id="GO:0008233">
    <property type="term" value="F:peptidase activity"/>
    <property type="evidence" value="ECO:0007669"/>
    <property type="project" value="UniProtKB-KW"/>
</dbReference>
<sequence>MSSVEWPICHSKFTVTPETMAKVFSLLYLLFYFLIFQNLLCYAHSKRLGLSLKFIPRFSPQSPLYPGNLTWEEKLNMAAELSISRAYYLYALSSKRSSEDLNNIHLRVHEDSHYYAVELKLGTPAATQVMLMDTGSGLMWTQCQACKYCFRQTIPIFTQTRSVPSRNSPVITGFAVHASSADGGNAFIGICMVMGLAPRV</sequence>
<evidence type="ECO:0000256" key="1">
    <source>
        <dbReference type="ARBA" id="ARBA00007447"/>
    </source>
</evidence>
<keyword evidence="4" id="KW-1133">Transmembrane helix</keyword>
<dbReference type="PANTHER" id="PTHR47967:SF70">
    <property type="entry name" value="ASPARTIC PROTEINASE CDR1-LIKE"/>
    <property type="match status" value="1"/>
</dbReference>
<keyword evidence="7" id="KW-1185">Reference proteome</keyword>
<gene>
    <name evidence="6" type="ORF">ACJRO7_022995</name>
</gene>
<keyword evidence="2" id="KW-0645">Protease</keyword>
<keyword evidence="4" id="KW-0472">Membrane</keyword>
<dbReference type="InterPro" id="IPR032861">
    <property type="entry name" value="TAXi_N"/>
</dbReference>
<dbReference type="Gene3D" id="2.40.70.10">
    <property type="entry name" value="Acid Proteases"/>
    <property type="match status" value="1"/>
</dbReference>
<comment type="similarity">
    <text evidence="1">Belongs to the peptidase A1 family.</text>
</comment>
<evidence type="ECO:0000256" key="2">
    <source>
        <dbReference type="ARBA" id="ARBA00022670"/>
    </source>
</evidence>
<dbReference type="AlphaFoldDB" id="A0ABD3K581"/>
<reference evidence="6 7" key="1">
    <citation type="submission" date="2024-11" db="EMBL/GenBank/DDBJ databases">
        <title>Chromosome-level genome assembly of Eucalyptus globulus Labill. provides insights into its genome evolution.</title>
        <authorList>
            <person name="Li X."/>
        </authorList>
    </citation>
    <scope>NUCLEOTIDE SEQUENCE [LARGE SCALE GENOMIC DNA]</scope>
    <source>
        <strain evidence="6">CL2024</strain>
        <tissue evidence="6">Fresh tender leaves</tissue>
    </source>
</reference>
<dbReference type="InterPro" id="IPR051708">
    <property type="entry name" value="Plant_Aspart_Prot_A1"/>
</dbReference>
<dbReference type="Pfam" id="PF14543">
    <property type="entry name" value="TAXi_N"/>
    <property type="match status" value="1"/>
</dbReference>
<dbReference type="InterPro" id="IPR021109">
    <property type="entry name" value="Peptidase_aspartic_dom_sf"/>
</dbReference>
<comment type="caution">
    <text evidence="6">The sequence shown here is derived from an EMBL/GenBank/DDBJ whole genome shotgun (WGS) entry which is preliminary data.</text>
</comment>
<evidence type="ECO:0000259" key="5">
    <source>
        <dbReference type="PROSITE" id="PS51767"/>
    </source>
</evidence>